<dbReference type="AlphaFoldDB" id="A0A0M7AUB1"/>
<dbReference type="STRING" id="388408.LAX5112_04828"/>
<keyword evidence="3 5" id="KW-0831">Ubiquinone biosynthesis</keyword>
<dbReference type="GO" id="GO:0102208">
    <property type="term" value="F:2-polyprenyl-6-hydroxyphenol methylase activity"/>
    <property type="evidence" value="ECO:0007669"/>
    <property type="project" value="UniProtKB-EC"/>
</dbReference>
<feature type="binding site" evidence="5">
    <location>
        <position position="90"/>
    </location>
    <ligand>
        <name>S-adenosyl-L-methionine</name>
        <dbReference type="ChEBI" id="CHEBI:59789"/>
    </ligand>
</feature>
<organism evidence="6 7">
    <name type="scientific">Roseibium alexandrii</name>
    <dbReference type="NCBI Taxonomy" id="388408"/>
    <lineage>
        <taxon>Bacteria</taxon>
        <taxon>Pseudomonadati</taxon>
        <taxon>Pseudomonadota</taxon>
        <taxon>Alphaproteobacteria</taxon>
        <taxon>Hyphomicrobiales</taxon>
        <taxon>Stappiaceae</taxon>
        <taxon>Roseibium</taxon>
    </lineage>
</organism>
<dbReference type="Pfam" id="PF13489">
    <property type="entry name" value="Methyltransf_23"/>
    <property type="match status" value="1"/>
</dbReference>
<dbReference type="SUPFAM" id="SSF53335">
    <property type="entry name" value="S-adenosyl-L-methionine-dependent methyltransferases"/>
    <property type="match status" value="1"/>
</dbReference>
<sequence length="268" mass="29418">MYGVALFGTPMKGLHMTSTAQKTNGTIDSDEVARFSALADQWWDPTGKFKPLHKFNPVRLSYIKQEVCRQFDRDPNSPDAFKGLRFLDIGCGGGLLSEPMARLGADVVGADASETNIEVAKLHMQSSGLDIDYRAETAEALAEAGEKFDVVLNMEVVEHVADVTLFLNATSQMVRPGGLMFVATINRTLKAYALAIVGAEYVLRWLPKGTHSYEKLVKPSEIESPLNAAGLTIIDRSGVSFNPITDTWARSRDMDVNYMLLAERPKAS</sequence>
<dbReference type="Proteomes" id="UP000053235">
    <property type="component" value="Unassembled WGS sequence"/>
</dbReference>
<feature type="binding site" evidence="5">
    <location>
        <position position="154"/>
    </location>
    <ligand>
        <name>S-adenosyl-L-methionine</name>
        <dbReference type="ChEBI" id="CHEBI:59789"/>
    </ligand>
</feature>
<comment type="similarity">
    <text evidence="5">Belongs to the methyltransferase superfamily. UbiG/COQ3 family.</text>
</comment>
<dbReference type="HAMAP" id="MF_00472">
    <property type="entry name" value="UbiG"/>
    <property type="match status" value="1"/>
</dbReference>
<dbReference type="Gene3D" id="3.40.50.150">
    <property type="entry name" value="Vaccinia Virus protein VP39"/>
    <property type="match status" value="1"/>
</dbReference>
<keyword evidence="6" id="KW-0830">Ubiquinone</keyword>
<comment type="catalytic activity">
    <reaction evidence="5">
        <text>a 3-demethylubiquinol + S-adenosyl-L-methionine = a ubiquinol + S-adenosyl-L-homocysteine + H(+)</text>
        <dbReference type="Rhea" id="RHEA:44380"/>
        <dbReference type="Rhea" id="RHEA-COMP:9566"/>
        <dbReference type="Rhea" id="RHEA-COMP:10914"/>
        <dbReference type="ChEBI" id="CHEBI:15378"/>
        <dbReference type="ChEBI" id="CHEBI:17976"/>
        <dbReference type="ChEBI" id="CHEBI:57856"/>
        <dbReference type="ChEBI" id="CHEBI:59789"/>
        <dbReference type="ChEBI" id="CHEBI:84422"/>
        <dbReference type="EC" id="2.1.1.64"/>
    </reaction>
</comment>
<name>A0A0M7AUB1_9HYPH</name>
<dbReference type="EC" id="2.1.1.222" evidence="5"/>
<keyword evidence="7" id="KW-1185">Reference proteome</keyword>
<reference evidence="7" key="1">
    <citation type="submission" date="2015-07" db="EMBL/GenBank/DDBJ databases">
        <authorList>
            <person name="Rodrigo-Torres Lidia"/>
            <person name="Arahal R.David."/>
        </authorList>
    </citation>
    <scope>NUCLEOTIDE SEQUENCE [LARGE SCALE GENOMIC DNA]</scope>
    <source>
        <strain evidence="7">CECT 5112</strain>
    </source>
</reference>
<dbReference type="CDD" id="cd02440">
    <property type="entry name" value="AdoMet_MTases"/>
    <property type="match status" value="1"/>
</dbReference>
<evidence type="ECO:0000256" key="1">
    <source>
        <dbReference type="ARBA" id="ARBA00022603"/>
    </source>
</evidence>
<dbReference type="UniPathway" id="UPA00232"/>
<evidence type="ECO:0000313" key="6">
    <source>
        <dbReference type="EMBL" id="CTQ77184.1"/>
    </source>
</evidence>
<comment type="catalytic activity">
    <reaction evidence="5">
        <text>a 3-(all-trans-polyprenyl)benzene-1,2-diol + S-adenosyl-L-methionine = a 2-methoxy-6-(all-trans-polyprenyl)phenol + S-adenosyl-L-homocysteine + H(+)</text>
        <dbReference type="Rhea" id="RHEA:31411"/>
        <dbReference type="Rhea" id="RHEA-COMP:9550"/>
        <dbReference type="Rhea" id="RHEA-COMP:9551"/>
        <dbReference type="ChEBI" id="CHEBI:15378"/>
        <dbReference type="ChEBI" id="CHEBI:57856"/>
        <dbReference type="ChEBI" id="CHEBI:59789"/>
        <dbReference type="ChEBI" id="CHEBI:62729"/>
        <dbReference type="ChEBI" id="CHEBI:62731"/>
        <dbReference type="EC" id="2.1.1.222"/>
    </reaction>
</comment>
<dbReference type="PANTHER" id="PTHR43464">
    <property type="entry name" value="METHYLTRANSFERASE"/>
    <property type="match status" value="1"/>
</dbReference>
<keyword evidence="2 5" id="KW-0808">Transferase</keyword>
<comment type="function">
    <text evidence="5">O-methyltransferase that catalyzes the 2 O-methylation steps in the ubiquinone biosynthetic pathway.</text>
</comment>
<dbReference type="NCBIfam" id="TIGR01983">
    <property type="entry name" value="UbiG"/>
    <property type="match status" value="1"/>
</dbReference>
<evidence type="ECO:0000313" key="7">
    <source>
        <dbReference type="Proteomes" id="UP000053235"/>
    </source>
</evidence>
<evidence type="ECO:0000256" key="2">
    <source>
        <dbReference type="ARBA" id="ARBA00022679"/>
    </source>
</evidence>
<gene>
    <name evidence="5 6" type="primary">ubiG</name>
    <name evidence="6" type="ORF">LAX5112_04828</name>
</gene>
<dbReference type="InterPro" id="IPR010233">
    <property type="entry name" value="UbiG_MeTrfase"/>
</dbReference>
<keyword evidence="1 5" id="KW-0489">Methyltransferase</keyword>
<proteinExistence type="inferred from homology"/>
<evidence type="ECO:0000256" key="3">
    <source>
        <dbReference type="ARBA" id="ARBA00022688"/>
    </source>
</evidence>
<feature type="binding site" evidence="5">
    <location>
        <position position="59"/>
    </location>
    <ligand>
        <name>S-adenosyl-L-methionine</name>
        <dbReference type="ChEBI" id="CHEBI:59789"/>
    </ligand>
</feature>
<dbReference type="GO" id="GO:0010420">
    <property type="term" value="F:polyprenyldihydroxybenzoate methyltransferase activity"/>
    <property type="evidence" value="ECO:0007669"/>
    <property type="project" value="InterPro"/>
</dbReference>
<accession>A0A0M7AUB1</accession>
<dbReference type="GO" id="GO:0061542">
    <property type="term" value="F:3-demethylubiquinol 3-O-methyltransferase activity"/>
    <property type="evidence" value="ECO:0007669"/>
    <property type="project" value="UniProtKB-UniRule"/>
</dbReference>
<evidence type="ECO:0000256" key="4">
    <source>
        <dbReference type="ARBA" id="ARBA00022691"/>
    </source>
</evidence>
<dbReference type="GO" id="GO:0032259">
    <property type="term" value="P:methylation"/>
    <property type="evidence" value="ECO:0007669"/>
    <property type="project" value="UniProtKB-KW"/>
</dbReference>
<keyword evidence="4 5" id="KW-0949">S-adenosyl-L-methionine</keyword>
<protein>
    <recommendedName>
        <fullName evidence="5">Ubiquinone biosynthesis O-methyltransferase</fullName>
    </recommendedName>
    <alternativeName>
        <fullName evidence="5">2-polyprenyl-6-hydroxyphenol methylase</fullName>
        <ecNumber evidence="5">2.1.1.222</ecNumber>
    </alternativeName>
    <alternativeName>
        <fullName evidence="5">3-demethylubiquinone 3-O-methyltransferase</fullName>
        <ecNumber evidence="5">2.1.1.64</ecNumber>
    </alternativeName>
</protein>
<comment type="pathway">
    <text evidence="5">Cofactor biosynthesis; ubiquinone biosynthesis.</text>
</comment>
<dbReference type="InterPro" id="IPR029063">
    <property type="entry name" value="SAM-dependent_MTases_sf"/>
</dbReference>
<dbReference type="PANTHER" id="PTHR43464:SF19">
    <property type="entry name" value="UBIQUINONE BIOSYNTHESIS O-METHYLTRANSFERASE, MITOCHONDRIAL"/>
    <property type="match status" value="1"/>
</dbReference>
<feature type="binding site" evidence="5">
    <location>
        <position position="111"/>
    </location>
    <ligand>
        <name>S-adenosyl-L-methionine</name>
        <dbReference type="ChEBI" id="CHEBI:59789"/>
    </ligand>
</feature>
<dbReference type="EC" id="2.1.1.64" evidence="5"/>
<evidence type="ECO:0000256" key="5">
    <source>
        <dbReference type="HAMAP-Rule" id="MF_00472"/>
    </source>
</evidence>
<dbReference type="EMBL" id="CXWD01000032">
    <property type="protein sequence ID" value="CTQ77184.1"/>
    <property type="molecule type" value="Genomic_DNA"/>
</dbReference>